<dbReference type="Pfam" id="PF13193">
    <property type="entry name" value="AMP-binding_C"/>
    <property type="match status" value="1"/>
</dbReference>
<dbReference type="InterPro" id="IPR025110">
    <property type="entry name" value="AMP-bd_C"/>
</dbReference>
<dbReference type="PANTHER" id="PTHR24096:SF149">
    <property type="entry name" value="AMP-BINDING DOMAIN-CONTAINING PROTEIN-RELATED"/>
    <property type="match status" value="1"/>
</dbReference>
<evidence type="ECO:0000313" key="6">
    <source>
        <dbReference type="Proteomes" id="UP001362999"/>
    </source>
</evidence>
<dbReference type="PROSITE" id="PS00455">
    <property type="entry name" value="AMP_BINDING"/>
    <property type="match status" value="1"/>
</dbReference>
<dbReference type="Gene3D" id="3.30.300.30">
    <property type="match status" value="1"/>
</dbReference>
<dbReference type="Pfam" id="PF00501">
    <property type="entry name" value="AMP-binding"/>
    <property type="match status" value="1"/>
</dbReference>
<evidence type="ECO:0000256" key="1">
    <source>
        <dbReference type="ARBA" id="ARBA00006432"/>
    </source>
</evidence>
<evidence type="ECO:0000259" key="4">
    <source>
        <dbReference type="Pfam" id="PF13193"/>
    </source>
</evidence>
<evidence type="ECO:0000259" key="3">
    <source>
        <dbReference type="Pfam" id="PF00501"/>
    </source>
</evidence>
<keyword evidence="2 5" id="KW-0436">Ligase</keyword>
<dbReference type="InterPro" id="IPR045851">
    <property type="entry name" value="AMP-bd_C_sf"/>
</dbReference>
<evidence type="ECO:0000256" key="2">
    <source>
        <dbReference type="ARBA" id="ARBA00022598"/>
    </source>
</evidence>
<dbReference type="InterPro" id="IPR042099">
    <property type="entry name" value="ANL_N_sf"/>
</dbReference>
<name>A0AAV9ZF12_9AGAR</name>
<organism evidence="5 6">
    <name type="scientific">Favolaschia claudopus</name>
    <dbReference type="NCBI Taxonomy" id="2862362"/>
    <lineage>
        <taxon>Eukaryota</taxon>
        <taxon>Fungi</taxon>
        <taxon>Dikarya</taxon>
        <taxon>Basidiomycota</taxon>
        <taxon>Agaricomycotina</taxon>
        <taxon>Agaricomycetes</taxon>
        <taxon>Agaricomycetidae</taxon>
        <taxon>Agaricales</taxon>
        <taxon>Marasmiineae</taxon>
        <taxon>Mycenaceae</taxon>
        <taxon>Favolaschia</taxon>
    </lineage>
</organism>
<accession>A0AAV9ZF12</accession>
<dbReference type="CDD" id="cd05911">
    <property type="entry name" value="Firefly_Luc_like"/>
    <property type="match status" value="1"/>
</dbReference>
<dbReference type="GO" id="GO:0016405">
    <property type="term" value="F:CoA-ligase activity"/>
    <property type="evidence" value="ECO:0007669"/>
    <property type="project" value="TreeGrafter"/>
</dbReference>
<feature type="domain" description="AMP-dependent synthetase/ligase" evidence="3">
    <location>
        <begin position="35"/>
        <end position="428"/>
    </location>
</feature>
<feature type="domain" description="AMP-binding enzyme C-terminal" evidence="4">
    <location>
        <begin position="479"/>
        <end position="564"/>
    </location>
</feature>
<dbReference type="Proteomes" id="UP001362999">
    <property type="component" value="Unassembled WGS sequence"/>
</dbReference>
<comment type="caution">
    <text evidence="5">The sequence shown here is derived from an EMBL/GenBank/DDBJ whole genome shotgun (WGS) entry which is preliminary data.</text>
</comment>
<evidence type="ECO:0000313" key="5">
    <source>
        <dbReference type="EMBL" id="KAK6981072.1"/>
    </source>
</evidence>
<comment type="similarity">
    <text evidence="1">Belongs to the ATP-dependent AMP-binding enzyme family.</text>
</comment>
<dbReference type="Gene3D" id="3.40.50.12780">
    <property type="entry name" value="N-terminal domain of ligase-like"/>
    <property type="match status" value="1"/>
</dbReference>
<dbReference type="PANTHER" id="PTHR24096">
    <property type="entry name" value="LONG-CHAIN-FATTY-ACID--COA LIGASE"/>
    <property type="match status" value="1"/>
</dbReference>
<proteinExistence type="inferred from homology"/>
<dbReference type="AlphaFoldDB" id="A0AAV9ZF12"/>
<dbReference type="InterPro" id="IPR000873">
    <property type="entry name" value="AMP-dep_synth/lig_dom"/>
</dbReference>
<dbReference type="EMBL" id="JAWWNJ010000154">
    <property type="protein sequence ID" value="KAK6981072.1"/>
    <property type="molecule type" value="Genomic_DNA"/>
</dbReference>
<keyword evidence="6" id="KW-1185">Reference proteome</keyword>
<gene>
    <name evidence="5" type="ORF">R3P38DRAFT_2664710</name>
</gene>
<sequence length="589" mass="64752">MSPRIYTSPFPDVPVDHCSLFTKLFRSRGRNDVGGHPESWTAYVDAASGTGLTRAQVKTLSLSFAYGLRDHPATRPLTKRGDTVLLFSPNSLAWPIVLYGSVAAGLRCTLANTAYTSHELGFQYKDSAAKLVLTYEENIGVVMKMFEEQGYSNAEARKRIVVLKRDLRWAGGPAVSALPEVAGLVSLEDLLSRGVLDREETFEGEAAHETVYLCYSSGTTGNPKGVETTHQNMTTLVDIIVKFPLPPGDAPMLGILPFYHIYGIANLLHHPFYIGVPVVIQTRFDPEQFCANIQNYKVAFACIVPPVLVALARHPAVDSYDLSSLQYMCSGAAPLGADLVKMVQSRLLSKRKRGSTCLITQGYGLTETSPSTHMLAFDVCDERVGSIGQLFPTLKARIVADDDGLVDAEEGERGELWFQGPTIMKGYLGNPTATKHSLTPDRWFKTGDIAIRDKEGYYYIVDRKKELIKYKGFQVAPAELEAILLTHPDVADAAVIGVDDAKEATELPRAYVVHAHPSKVKAVQAKAAFEQSIVRWMETKVAKHKFLRGGVSVIDEVPKSAAGKILRRQLRDQAKAEVERGEIKLKAKL</sequence>
<reference evidence="5 6" key="1">
    <citation type="journal article" date="2024" name="J Genomics">
        <title>Draft genome sequencing and assembly of Favolaschia claudopus CIRM-BRFM 2984 isolated from oak limbs.</title>
        <authorList>
            <person name="Navarro D."/>
            <person name="Drula E."/>
            <person name="Chaduli D."/>
            <person name="Cazenave R."/>
            <person name="Ahrendt S."/>
            <person name="Wang J."/>
            <person name="Lipzen A."/>
            <person name="Daum C."/>
            <person name="Barry K."/>
            <person name="Grigoriev I.V."/>
            <person name="Favel A."/>
            <person name="Rosso M.N."/>
            <person name="Martin F."/>
        </authorList>
    </citation>
    <scope>NUCLEOTIDE SEQUENCE [LARGE SCALE GENOMIC DNA]</scope>
    <source>
        <strain evidence="5 6">CIRM-BRFM 2984</strain>
    </source>
</reference>
<protein>
    <submittedName>
        <fullName evidence="5">4-coumarate--CoA ligase-like 7</fullName>
    </submittedName>
</protein>
<dbReference type="InterPro" id="IPR020845">
    <property type="entry name" value="AMP-binding_CS"/>
</dbReference>
<dbReference type="SUPFAM" id="SSF56801">
    <property type="entry name" value="Acetyl-CoA synthetase-like"/>
    <property type="match status" value="1"/>
</dbReference>